<dbReference type="EMBL" id="GBXM01004689">
    <property type="protein sequence ID" value="JAI03889.1"/>
    <property type="molecule type" value="Transcribed_RNA"/>
</dbReference>
<proteinExistence type="predicted"/>
<sequence>MGILALVLGIYVLLYLPFTLISFYRAVTKKKTFTVYCLMAVARNIVRLSPLVDPFLYIFMRKGAKDTVEAFPCCRNFIASESGWSRSKGTTSETVSSV</sequence>
<organism evidence="7">
    <name type="scientific">Anguilla anguilla</name>
    <name type="common">European freshwater eel</name>
    <name type="synonym">Muraena anguilla</name>
    <dbReference type="NCBI Taxonomy" id="7936"/>
    <lineage>
        <taxon>Eukaryota</taxon>
        <taxon>Metazoa</taxon>
        <taxon>Chordata</taxon>
        <taxon>Craniata</taxon>
        <taxon>Vertebrata</taxon>
        <taxon>Euteleostomi</taxon>
        <taxon>Actinopterygii</taxon>
        <taxon>Neopterygii</taxon>
        <taxon>Teleostei</taxon>
        <taxon>Anguilliformes</taxon>
        <taxon>Anguillidae</taxon>
        <taxon>Anguilla</taxon>
    </lineage>
</organism>
<reference evidence="7" key="1">
    <citation type="submission" date="2014-11" db="EMBL/GenBank/DDBJ databases">
        <authorList>
            <person name="Amaro Gonzalez C."/>
        </authorList>
    </citation>
    <scope>NUCLEOTIDE SEQUENCE</scope>
</reference>
<dbReference type="InterPro" id="IPR017452">
    <property type="entry name" value="GPCR_Rhodpsn_7TM"/>
</dbReference>
<feature type="domain" description="G-protein coupled receptors family 1 profile" evidence="6">
    <location>
        <begin position="1"/>
        <end position="57"/>
    </location>
</feature>
<reference evidence="7" key="2">
    <citation type="journal article" date="2015" name="Fish Shellfish Immunol.">
        <title>Early steps in the European eel (Anguilla anguilla)-Vibrio vulnificus interaction in the gills: Role of the RtxA13 toxin.</title>
        <authorList>
            <person name="Callol A."/>
            <person name="Pajuelo D."/>
            <person name="Ebbesson L."/>
            <person name="Teles M."/>
            <person name="MacKenzie S."/>
            <person name="Amaro C."/>
        </authorList>
    </citation>
    <scope>NUCLEOTIDE SEQUENCE</scope>
</reference>
<dbReference type="Gene3D" id="1.20.1070.10">
    <property type="entry name" value="Rhodopsin 7-helix transmembrane proteins"/>
    <property type="match status" value="1"/>
</dbReference>
<evidence type="ECO:0000259" key="6">
    <source>
        <dbReference type="PROSITE" id="PS50262"/>
    </source>
</evidence>
<comment type="subcellular location">
    <subcellularLocation>
        <location evidence="1">Membrane</location>
    </subcellularLocation>
</comment>
<dbReference type="AlphaFoldDB" id="A0A0E9XQC6"/>
<keyword evidence="3 5" id="KW-1133">Transmembrane helix</keyword>
<evidence type="ECO:0000256" key="5">
    <source>
        <dbReference type="SAM" id="Phobius"/>
    </source>
</evidence>
<dbReference type="PROSITE" id="PS50262">
    <property type="entry name" value="G_PROTEIN_RECEP_F1_2"/>
    <property type="match status" value="1"/>
</dbReference>
<name>A0A0E9XQC6_ANGAN</name>
<protein>
    <recommendedName>
        <fullName evidence="6">G-protein coupled receptors family 1 profile domain-containing protein</fullName>
    </recommendedName>
</protein>
<dbReference type="GO" id="GO:0016020">
    <property type="term" value="C:membrane"/>
    <property type="evidence" value="ECO:0007669"/>
    <property type="project" value="UniProtKB-SubCell"/>
</dbReference>
<feature type="transmembrane region" description="Helical" evidence="5">
    <location>
        <begin position="6"/>
        <end position="24"/>
    </location>
</feature>
<accession>A0A0E9XQC6</accession>
<evidence type="ECO:0000256" key="3">
    <source>
        <dbReference type="ARBA" id="ARBA00022989"/>
    </source>
</evidence>
<evidence type="ECO:0000256" key="4">
    <source>
        <dbReference type="ARBA" id="ARBA00023136"/>
    </source>
</evidence>
<evidence type="ECO:0000256" key="2">
    <source>
        <dbReference type="ARBA" id="ARBA00022692"/>
    </source>
</evidence>
<keyword evidence="2 5" id="KW-0812">Transmembrane</keyword>
<keyword evidence="4 5" id="KW-0472">Membrane</keyword>
<dbReference type="SUPFAM" id="SSF81321">
    <property type="entry name" value="Family A G protein-coupled receptor-like"/>
    <property type="match status" value="1"/>
</dbReference>
<evidence type="ECO:0000313" key="7">
    <source>
        <dbReference type="EMBL" id="JAI03889.1"/>
    </source>
</evidence>
<evidence type="ECO:0000256" key="1">
    <source>
        <dbReference type="ARBA" id="ARBA00004370"/>
    </source>
</evidence>